<keyword evidence="2" id="KW-1185">Reference proteome</keyword>
<proteinExistence type="predicted"/>
<accession>A0A0M6ZDL0</accession>
<evidence type="ECO:0000313" key="2">
    <source>
        <dbReference type="Proteomes" id="UP000049983"/>
    </source>
</evidence>
<name>A0A0M6ZDL0_9HYPH</name>
<protein>
    <submittedName>
        <fullName evidence="1">Uncharacterized protein</fullName>
    </submittedName>
</protein>
<sequence>MEFNRCAFVHWVITRAKELSRHKNTRPDCECPAGCSSTDYFQLKSPLGESE</sequence>
<organism evidence="1 2">
    <name type="scientific">Roseibium album</name>
    <dbReference type="NCBI Taxonomy" id="311410"/>
    <lineage>
        <taxon>Bacteria</taxon>
        <taxon>Pseudomonadati</taxon>
        <taxon>Pseudomonadota</taxon>
        <taxon>Alphaproteobacteria</taxon>
        <taxon>Hyphomicrobiales</taxon>
        <taxon>Stappiaceae</taxon>
        <taxon>Roseibium</taxon>
    </lineage>
</organism>
<dbReference type="AlphaFoldDB" id="A0A0M6ZDL0"/>
<dbReference type="Proteomes" id="UP000049983">
    <property type="component" value="Unassembled WGS sequence"/>
</dbReference>
<evidence type="ECO:0000313" key="1">
    <source>
        <dbReference type="EMBL" id="CTQ74640.1"/>
    </source>
</evidence>
<gene>
    <name evidence="1" type="ORF">LA5096_04125</name>
</gene>
<dbReference type="EMBL" id="CXWC01000011">
    <property type="protein sequence ID" value="CTQ74640.1"/>
    <property type="molecule type" value="Genomic_DNA"/>
</dbReference>
<reference evidence="2" key="1">
    <citation type="submission" date="2015-07" db="EMBL/GenBank/DDBJ databases">
        <authorList>
            <person name="Rodrigo-Torres Lidia"/>
            <person name="Arahal R.David."/>
        </authorList>
    </citation>
    <scope>NUCLEOTIDE SEQUENCE [LARGE SCALE GENOMIC DNA]</scope>
    <source>
        <strain evidence="2">CECT 5096</strain>
    </source>
</reference>